<feature type="region of interest" description="Disordered" evidence="1">
    <location>
        <begin position="77"/>
        <end position="101"/>
    </location>
</feature>
<comment type="caution">
    <text evidence="2">The sequence shown here is derived from an EMBL/GenBank/DDBJ whole genome shotgun (WGS) entry which is preliminary data.</text>
</comment>
<evidence type="ECO:0000313" key="2">
    <source>
        <dbReference type="EMBL" id="GGH70418.1"/>
    </source>
</evidence>
<dbReference type="Proteomes" id="UP000627292">
    <property type="component" value="Unassembled WGS sequence"/>
</dbReference>
<sequence>MKSGLLYGIAILLLWIVYGAFKKGDTGAPGSRILSGTGVPAATQGAVDDYYLDKTTGALFGPKTADGWGKATALAGQKGATGPIRQTAATAHTADKKPGYH</sequence>
<dbReference type="AlphaFoldDB" id="A0A917IZ54"/>
<dbReference type="RefSeq" id="WP_188953378.1">
    <property type="nucleotide sequence ID" value="NZ_BMIB01000003.1"/>
</dbReference>
<gene>
    <name evidence="2" type="ORF">GCM10011379_28670</name>
</gene>
<dbReference type="EMBL" id="BMIB01000003">
    <property type="protein sequence ID" value="GGH70418.1"/>
    <property type="molecule type" value="Genomic_DNA"/>
</dbReference>
<keyword evidence="3" id="KW-1185">Reference proteome</keyword>
<reference evidence="2" key="2">
    <citation type="submission" date="2020-09" db="EMBL/GenBank/DDBJ databases">
        <authorList>
            <person name="Sun Q."/>
            <person name="Zhou Y."/>
        </authorList>
    </citation>
    <scope>NUCLEOTIDE SEQUENCE</scope>
    <source>
        <strain evidence="2">CGMCC 1.15290</strain>
    </source>
</reference>
<evidence type="ECO:0000256" key="1">
    <source>
        <dbReference type="SAM" id="MobiDB-lite"/>
    </source>
</evidence>
<protein>
    <submittedName>
        <fullName evidence="2">Uncharacterized protein</fullName>
    </submittedName>
</protein>
<proteinExistence type="predicted"/>
<name>A0A917IZ54_9BACT</name>
<reference evidence="2" key="1">
    <citation type="journal article" date="2014" name="Int. J. Syst. Evol. Microbiol.">
        <title>Complete genome sequence of Corynebacterium casei LMG S-19264T (=DSM 44701T), isolated from a smear-ripened cheese.</title>
        <authorList>
            <consortium name="US DOE Joint Genome Institute (JGI-PGF)"/>
            <person name="Walter F."/>
            <person name="Albersmeier A."/>
            <person name="Kalinowski J."/>
            <person name="Ruckert C."/>
        </authorList>
    </citation>
    <scope>NUCLEOTIDE SEQUENCE</scope>
    <source>
        <strain evidence="2">CGMCC 1.15290</strain>
    </source>
</reference>
<organism evidence="2 3">
    <name type="scientific">Filimonas zeae</name>
    <dbReference type="NCBI Taxonomy" id="1737353"/>
    <lineage>
        <taxon>Bacteria</taxon>
        <taxon>Pseudomonadati</taxon>
        <taxon>Bacteroidota</taxon>
        <taxon>Chitinophagia</taxon>
        <taxon>Chitinophagales</taxon>
        <taxon>Chitinophagaceae</taxon>
        <taxon>Filimonas</taxon>
    </lineage>
</organism>
<evidence type="ECO:0000313" key="3">
    <source>
        <dbReference type="Proteomes" id="UP000627292"/>
    </source>
</evidence>
<accession>A0A917IZ54</accession>